<evidence type="ECO:0000256" key="2">
    <source>
        <dbReference type="ARBA" id="ARBA00022448"/>
    </source>
</evidence>
<dbReference type="Proteomes" id="UP001353858">
    <property type="component" value="Unassembled WGS sequence"/>
</dbReference>
<proteinExistence type="predicted"/>
<dbReference type="PROSITE" id="PS00216">
    <property type="entry name" value="SUGAR_TRANSPORT_1"/>
    <property type="match status" value="1"/>
</dbReference>
<dbReference type="InterPro" id="IPR036259">
    <property type="entry name" value="MFS_trans_sf"/>
</dbReference>
<dbReference type="GO" id="GO:0022857">
    <property type="term" value="F:transmembrane transporter activity"/>
    <property type="evidence" value="ECO:0007669"/>
    <property type="project" value="InterPro"/>
</dbReference>
<feature type="transmembrane region" description="Helical" evidence="8">
    <location>
        <begin position="123"/>
        <end position="141"/>
    </location>
</feature>
<accession>A0AAN7QMU3</accession>
<dbReference type="PANTHER" id="PTHR48021:SF46">
    <property type="entry name" value="MAJOR FACILITATOR SUPERFAMILY (MFS) PROFILE DOMAIN-CONTAINING PROTEIN"/>
    <property type="match status" value="1"/>
</dbReference>
<feature type="transmembrane region" description="Helical" evidence="8">
    <location>
        <begin position="21"/>
        <end position="45"/>
    </location>
</feature>
<sequence length="475" mass="52478">MVVFNILKLYRGFDKQNRDWPQIYVILLASLGGFSSCALFSWPSPSIPILISNSSYIEYVTLEEASYFSIISSISTIVATPLVAILMNAIGRKKMITFMAIPHMLSWILIAVARNIICLYVSRAIYGISDAILYCVIPTYVSEIATPKVRGSWGNLIMISVFLGQFLINVVGAYYDIITTALVFVTLPIVHFALMLSAPESPYFLLMKNKETHAEESLKYLRWNENVKEEFTLLVKDVQRQTSESGTLMDLFIIETNRKALSIALAMRMFQQFSGFSAFAVYTQYMFSLAGGNLLASDCAIIFTGVSLLAGTLSSLVVDKFGRRPLMVFSNLGCTIALSIESIYFLIMHETNLNVSDFTWVPLAGMVLYIITSTAGLGILPSLMVGELFSASIKSKAVGVLSIFFSFCTIFVPKLFQLLSTNFHILVFVAMDGRYGESGDVNSAPGVDNNAWTMDIGGSVPYHNNNPSNSQIGKT</sequence>
<feature type="domain" description="Major facilitator superfamily (MFS) profile" evidence="9">
    <location>
        <begin position="25"/>
        <end position="475"/>
    </location>
</feature>
<dbReference type="EMBL" id="JARPUR010000001">
    <property type="protein sequence ID" value="KAK4885078.1"/>
    <property type="molecule type" value="Genomic_DNA"/>
</dbReference>
<evidence type="ECO:0000256" key="3">
    <source>
        <dbReference type="ARBA" id="ARBA00022475"/>
    </source>
</evidence>
<comment type="subcellular location">
    <subcellularLocation>
        <location evidence="1">Cell membrane</location>
        <topology evidence="1">Multi-pass membrane protein</topology>
    </subcellularLocation>
</comment>
<dbReference type="Gene3D" id="1.20.1250.20">
    <property type="entry name" value="MFS general substrate transporter like domains"/>
    <property type="match status" value="1"/>
</dbReference>
<dbReference type="InterPro" id="IPR005828">
    <property type="entry name" value="MFS_sugar_transport-like"/>
</dbReference>
<evidence type="ECO:0000256" key="5">
    <source>
        <dbReference type="ARBA" id="ARBA00022692"/>
    </source>
</evidence>
<keyword evidence="6 8" id="KW-1133">Transmembrane helix</keyword>
<dbReference type="PANTHER" id="PTHR48021">
    <property type="match status" value="1"/>
</dbReference>
<keyword evidence="7 8" id="KW-0472">Membrane</keyword>
<organism evidence="10 11">
    <name type="scientific">Aquatica leii</name>
    <dbReference type="NCBI Taxonomy" id="1421715"/>
    <lineage>
        <taxon>Eukaryota</taxon>
        <taxon>Metazoa</taxon>
        <taxon>Ecdysozoa</taxon>
        <taxon>Arthropoda</taxon>
        <taxon>Hexapoda</taxon>
        <taxon>Insecta</taxon>
        <taxon>Pterygota</taxon>
        <taxon>Neoptera</taxon>
        <taxon>Endopterygota</taxon>
        <taxon>Coleoptera</taxon>
        <taxon>Polyphaga</taxon>
        <taxon>Elateriformia</taxon>
        <taxon>Elateroidea</taxon>
        <taxon>Lampyridae</taxon>
        <taxon>Luciolinae</taxon>
        <taxon>Aquatica</taxon>
    </lineage>
</organism>
<keyword evidence="4" id="KW-0762">Sugar transport</keyword>
<protein>
    <recommendedName>
        <fullName evidence="9">Major facilitator superfamily (MFS) profile domain-containing protein</fullName>
    </recommendedName>
</protein>
<evidence type="ECO:0000256" key="8">
    <source>
        <dbReference type="SAM" id="Phobius"/>
    </source>
</evidence>
<feature type="transmembrane region" description="Helical" evidence="8">
    <location>
        <begin position="98"/>
        <end position="117"/>
    </location>
</feature>
<feature type="transmembrane region" description="Helical" evidence="8">
    <location>
        <begin position="397"/>
        <end position="416"/>
    </location>
</feature>
<feature type="transmembrane region" description="Helical" evidence="8">
    <location>
        <begin position="65"/>
        <end position="86"/>
    </location>
</feature>
<gene>
    <name evidence="10" type="ORF">RN001_001349</name>
</gene>
<keyword evidence="5 8" id="KW-0812">Transmembrane</keyword>
<comment type="caution">
    <text evidence="10">The sequence shown here is derived from an EMBL/GenBank/DDBJ whole genome shotgun (WGS) entry which is preliminary data.</text>
</comment>
<evidence type="ECO:0000256" key="1">
    <source>
        <dbReference type="ARBA" id="ARBA00004651"/>
    </source>
</evidence>
<evidence type="ECO:0000259" key="9">
    <source>
        <dbReference type="PROSITE" id="PS50850"/>
    </source>
</evidence>
<dbReference type="InterPro" id="IPR005829">
    <property type="entry name" value="Sugar_transporter_CS"/>
</dbReference>
<evidence type="ECO:0000256" key="4">
    <source>
        <dbReference type="ARBA" id="ARBA00022597"/>
    </source>
</evidence>
<feature type="transmembrane region" description="Helical" evidence="8">
    <location>
        <begin position="153"/>
        <end position="171"/>
    </location>
</feature>
<keyword evidence="11" id="KW-1185">Reference proteome</keyword>
<dbReference type="InterPro" id="IPR050549">
    <property type="entry name" value="MFS_Trehalose_Transporter"/>
</dbReference>
<evidence type="ECO:0000256" key="6">
    <source>
        <dbReference type="ARBA" id="ARBA00022989"/>
    </source>
</evidence>
<dbReference type="AlphaFoldDB" id="A0AAN7QMU3"/>
<evidence type="ECO:0000313" key="11">
    <source>
        <dbReference type="Proteomes" id="UP001353858"/>
    </source>
</evidence>
<dbReference type="GO" id="GO:0005886">
    <property type="term" value="C:plasma membrane"/>
    <property type="evidence" value="ECO:0007669"/>
    <property type="project" value="UniProtKB-SubCell"/>
</dbReference>
<dbReference type="FunFam" id="1.20.1250.20:FF:000218">
    <property type="entry name" value="facilitated trehalose transporter Tret1"/>
    <property type="match status" value="1"/>
</dbReference>
<reference evidence="11" key="1">
    <citation type="submission" date="2023-01" db="EMBL/GenBank/DDBJ databases">
        <title>Key to firefly adult light organ development and bioluminescence: homeobox transcription factors regulate luciferase expression and transportation to peroxisome.</title>
        <authorList>
            <person name="Fu X."/>
        </authorList>
    </citation>
    <scope>NUCLEOTIDE SEQUENCE [LARGE SCALE GENOMIC DNA]</scope>
</reference>
<feature type="transmembrane region" description="Helical" evidence="8">
    <location>
        <begin position="325"/>
        <end position="347"/>
    </location>
</feature>
<feature type="transmembrane region" description="Helical" evidence="8">
    <location>
        <begin position="294"/>
        <end position="318"/>
    </location>
</feature>
<keyword evidence="2" id="KW-0813">Transport</keyword>
<evidence type="ECO:0000313" key="10">
    <source>
        <dbReference type="EMBL" id="KAK4885078.1"/>
    </source>
</evidence>
<dbReference type="InterPro" id="IPR020846">
    <property type="entry name" value="MFS_dom"/>
</dbReference>
<keyword evidence="3" id="KW-1003">Cell membrane</keyword>
<dbReference type="Pfam" id="PF00083">
    <property type="entry name" value="Sugar_tr"/>
    <property type="match status" value="1"/>
</dbReference>
<name>A0AAN7QMU3_9COLE</name>
<evidence type="ECO:0000256" key="7">
    <source>
        <dbReference type="ARBA" id="ARBA00023136"/>
    </source>
</evidence>
<dbReference type="SUPFAM" id="SSF103473">
    <property type="entry name" value="MFS general substrate transporter"/>
    <property type="match status" value="1"/>
</dbReference>
<feature type="transmembrane region" description="Helical" evidence="8">
    <location>
        <begin position="177"/>
        <end position="198"/>
    </location>
</feature>
<feature type="transmembrane region" description="Helical" evidence="8">
    <location>
        <begin position="359"/>
        <end position="385"/>
    </location>
</feature>
<dbReference type="PROSITE" id="PS50850">
    <property type="entry name" value="MFS"/>
    <property type="match status" value="1"/>
</dbReference>